<name>A0ABW1EU36_9ACTN</name>
<protein>
    <submittedName>
        <fullName evidence="2">DUF4097 family beta strand repeat-containing protein</fullName>
    </submittedName>
</protein>
<gene>
    <name evidence="2" type="ORF">ACFP0N_06240</name>
</gene>
<dbReference type="Proteomes" id="UP001596067">
    <property type="component" value="Unassembled WGS sequence"/>
</dbReference>
<accession>A0ABW1EU36</accession>
<evidence type="ECO:0000259" key="1">
    <source>
        <dbReference type="Pfam" id="PF13349"/>
    </source>
</evidence>
<organism evidence="2 3">
    <name type="scientific">Kitasatospora aburaviensis</name>
    <dbReference type="NCBI Taxonomy" id="67265"/>
    <lineage>
        <taxon>Bacteria</taxon>
        <taxon>Bacillati</taxon>
        <taxon>Actinomycetota</taxon>
        <taxon>Actinomycetes</taxon>
        <taxon>Kitasatosporales</taxon>
        <taxon>Streptomycetaceae</taxon>
        <taxon>Kitasatospora</taxon>
    </lineage>
</organism>
<dbReference type="EMBL" id="JBHSOD010000005">
    <property type="protein sequence ID" value="MFC5884586.1"/>
    <property type="molecule type" value="Genomic_DNA"/>
</dbReference>
<feature type="domain" description="DUF4097" evidence="1">
    <location>
        <begin position="125"/>
        <end position="231"/>
    </location>
</feature>
<keyword evidence="3" id="KW-1185">Reference proteome</keyword>
<dbReference type="Pfam" id="PF13349">
    <property type="entry name" value="DUF4097"/>
    <property type="match status" value="1"/>
</dbReference>
<evidence type="ECO:0000313" key="3">
    <source>
        <dbReference type="Proteomes" id="UP001596067"/>
    </source>
</evidence>
<proteinExistence type="predicted"/>
<evidence type="ECO:0000313" key="2">
    <source>
        <dbReference type="EMBL" id="MFC5884586.1"/>
    </source>
</evidence>
<sequence length="258" mass="26240">MQEGRVWRTVGALSLAAVLVVGAVQTWAVAVQQQTVSERTYPVAVTRVVLDTGPAAVVVRPGAEGQVVVRRRLDWTVRKPVVAAEILGSTLTVAMRCNQLLPGVDVSCGALIELEVPPSVAVEGQGSSGSLQVSGLSGEVRLSSNSGEIRMNGISGSVVARTTSGSVRGTGLSSSHVEVGATSGSVSLDFARPPHLVDVGATSGSVELVVPKGSRYAITGEAGSGSRHVDPLLADPSSPDRIRVAVTSGSVNAVSSNG</sequence>
<dbReference type="RefSeq" id="WP_313763682.1">
    <property type="nucleotide sequence ID" value="NZ_BAAAVH010000087.1"/>
</dbReference>
<comment type="caution">
    <text evidence="2">The sequence shown here is derived from an EMBL/GenBank/DDBJ whole genome shotgun (WGS) entry which is preliminary data.</text>
</comment>
<reference evidence="3" key="1">
    <citation type="journal article" date="2019" name="Int. J. Syst. Evol. Microbiol.">
        <title>The Global Catalogue of Microorganisms (GCM) 10K type strain sequencing project: providing services to taxonomists for standard genome sequencing and annotation.</title>
        <authorList>
            <consortium name="The Broad Institute Genomics Platform"/>
            <consortium name="The Broad Institute Genome Sequencing Center for Infectious Disease"/>
            <person name="Wu L."/>
            <person name="Ma J."/>
        </authorList>
    </citation>
    <scope>NUCLEOTIDE SEQUENCE [LARGE SCALE GENOMIC DNA]</scope>
    <source>
        <strain evidence="3">CGMCC 4.1469</strain>
    </source>
</reference>
<dbReference type="InterPro" id="IPR025164">
    <property type="entry name" value="Toastrack_DUF4097"/>
</dbReference>